<proteinExistence type="predicted"/>
<evidence type="ECO:0000313" key="2">
    <source>
        <dbReference type="Proteomes" id="UP000273270"/>
    </source>
</evidence>
<keyword evidence="2" id="KW-1185">Reference proteome</keyword>
<gene>
    <name evidence="1" type="ORF">EG346_14890</name>
</gene>
<dbReference type="KEGG" id="ccau:EG346_14890"/>
<name>A0A3G6N8G6_CHRCU</name>
<dbReference type="EMBL" id="CP033920">
    <property type="protein sequence ID" value="AZA49384.1"/>
    <property type="molecule type" value="Genomic_DNA"/>
</dbReference>
<protein>
    <submittedName>
        <fullName evidence="1">Uncharacterized protein</fullName>
    </submittedName>
</protein>
<dbReference type="Proteomes" id="UP000273270">
    <property type="component" value="Chromosome"/>
</dbReference>
<organism evidence="1 2">
    <name type="scientific">Chryseobacterium carnipullorum</name>
    <dbReference type="NCBI Taxonomy" id="1124835"/>
    <lineage>
        <taxon>Bacteria</taxon>
        <taxon>Pseudomonadati</taxon>
        <taxon>Bacteroidota</taxon>
        <taxon>Flavobacteriia</taxon>
        <taxon>Flavobacteriales</taxon>
        <taxon>Weeksellaceae</taxon>
        <taxon>Chryseobacterium group</taxon>
        <taxon>Chryseobacterium</taxon>
    </lineage>
</organism>
<evidence type="ECO:0000313" key="1">
    <source>
        <dbReference type="EMBL" id="AZA49384.1"/>
    </source>
</evidence>
<accession>A0A3G6N8G6</accession>
<reference evidence="2" key="1">
    <citation type="submission" date="2018-11" db="EMBL/GenBank/DDBJ databases">
        <title>Proposal to divide the Flavobacteriaceae and reorganize its genera based on Amino Acid Identity values calculated from whole genome sequences.</title>
        <authorList>
            <person name="Nicholson A.C."/>
            <person name="Gulvik C.A."/>
            <person name="Whitney A.M."/>
            <person name="Humrighouse B.W."/>
            <person name="Bell M."/>
            <person name="Holmes B."/>
            <person name="Steigerwalt A.G."/>
            <person name="Villarma A."/>
            <person name="Sheth M."/>
            <person name="Batra D."/>
            <person name="Pryor J."/>
            <person name="Bernardet J.-F."/>
            <person name="Hugo C."/>
            <person name="Kampfer P."/>
            <person name="Newman J."/>
            <person name="McQuiston J.R."/>
        </authorList>
    </citation>
    <scope>NUCLEOTIDE SEQUENCE [LARGE SCALE GENOMIC DNA]</scope>
    <source>
        <strain evidence="2">G0188</strain>
    </source>
</reference>
<sequence length="92" mass="10664">MVLAIGYTVEQYNRICCNGKEKTGDREMKTSDNAPLAKAFWLSPKSINECEQRLAPAWEFIMLKTIRRDSCGGVIWLEYYCCIFATYYSIFV</sequence>
<dbReference type="AlphaFoldDB" id="A0A3G6N8G6"/>